<organism evidence="1 2">
    <name type="scientific">Podila minutissima</name>
    <dbReference type="NCBI Taxonomy" id="64525"/>
    <lineage>
        <taxon>Eukaryota</taxon>
        <taxon>Fungi</taxon>
        <taxon>Fungi incertae sedis</taxon>
        <taxon>Mucoromycota</taxon>
        <taxon>Mortierellomycotina</taxon>
        <taxon>Mortierellomycetes</taxon>
        <taxon>Mortierellales</taxon>
        <taxon>Mortierellaceae</taxon>
        <taxon>Podila</taxon>
    </lineage>
</organism>
<accession>A0A9P5VIU0</accession>
<sequence>MKNGPMDTKEFVGYDYLVFPRPVLYDLLLAKILKEKIVFKKKVLKTEQSFEGVSIHCSDNTIYDGDILVGADSAYSAMRQNLYKQLAQEDKQPFSDAEQMNAIGLQATDDESFRNSEWTPEANEAIIRDAANFKIPHGTIGSLIEQTPKEYISRVFLKDKLFETWFSGLNVLIGDGKMS</sequence>
<evidence type="ECO:0000313" key="2">
    <source>
        <dbReference type="Proteomes" id="UP000696485"/>
    </source>
</evidence>
<reference evidence="1" key="1">
    <citation type="journal article" date="2020" name="Fungal Divers.">
        <title>Resolving the Mortierellaceae phylogeny through synthesis of multi-gene phylogenetics and phylogenomics.</title>
        <authorList>
            <person name="Vandepol N."/>
            <person name="Liber J."/>
            <person name="Desiro A."/>
            <person name="Na H."/>
            <person name="Kennedy M."/>
            <person name="Barry K."/>
            <person name="Grigoriev I.V."/>
            <person name="Miller A.N."/>
            <person name="O'Donnell K."/>
            <person name="Stajich J.E."/>
            <person name="Bonito G."/>
        </authorList>
    </citation>
    <scope>NUCLEOTIDE SEQUENCE</scope>
    <source>
        <strain evidence="1">NVP1</strain>
    </source>
</reference>
<dbReference type="Proteomes" id="UP000696485">
    <property type="component" value="Unassembled WGS sequence"/>
</dbReference>
<dbReference type="GO" id="GO:0004497">
    <property type="term" value="F:monooxygenase activity"/>
    <property type="evidence" value="ECO:0007669"/>
    <property type="project" value="InterPro"/>
</dbReference>
<gene>
    <name evidence="1" type="ORF">BG006_010349</name>
</gene>
<dbReference type="PANTHER" id="PTHR47356">
    <property type="entry name" value="FAD-DEPENDENT MONOOXYGENASE ASQG-RELATED"/>
    <property type="match status" value="1"/>
</dbReference>
<dbReference type="Gene3D" id="3.50.50.60">
    <property type="entry name" value="FAD/NAD(P)-binding domain"/>
    <property type="match status" value="1"/>
</dbReference>
<comment type="caution">
    <text evidence="1">The sequence shown here is derived from an EMBL/GenBank/DDBJ whole genome shotgun (WGS) entry which is preliminary data.</text>
</comment>
<dbReference type="InterPro" id="IPR036188">
    <property type="entry name" value="FAD/NAD-bd_sf"/>
</dbReference>
<evidence type="ECO:0000313" key="1">
    <source>
        <dbReference type="EMBL" id="KAF9326211.1"/>
    </source>
</evidence>
<dbReference type="PANTHER" id="PTHR47356:SF2">
    <property type="entry name" value="FAD-BINDING DOMAIN-CONTAINING PROTEIN-RELATED"/>
    <property type="match status" value="1"/>
</dbReference>
<keyword evidence="2" id="KW-1185">Reference proteome</keyword>
<name>A0A9P5VIU0_9FUNG</name>
<dbReference type="InterPro" id="IPR050562">
    <property type="entry name" value="FAD_mOase_fung"/>
</dbReference>
<proteinExistence type="predicted"/>
<dbReference type="SUPFAM" id="SSF51905">
    <property type="entry name" value="FAD/NAD(P)-binding domain"/>
    <property type="match status" value="1"/>
</dbReference>
<dbReference type="AlphaFoldDB" id="A0A9P5VIU0"/>
<dbReference type="EMBL" id="JAAAUY010000812">
    <property type="protein sequence ID" value="KAF9326211.1"/>
    <property type="molecule type" value="Genomic_DNA"/>
</dbReference>
<protein>
    <submittedName>
        <fullName evidence="1">Uncharacterized protein</fullName>
    </submittedName>
</protein>